<dbReference type="PANTHER" id="PTHR33677">
    <property type="entry name" value="TRANSCRIPTIONAL REPRESSOR FRMR-RELATED"/>
    <property type="match status" value="1"/>
</dbReference>
<evidence type="ECO:0000313" key="2">
    <source>
        <dbReference type="EMBL" id="EXB05602.1"/>
    </source>
</evidence>
<comment type="similarity">
    <text evidence="1">Belongs to the FrmR/RcnR family.</text>
</comment>
<dbReference type="CDD" id="cd10153">
    <property type="entry name" value="RcnR-FrmR-like_DUF156"/>
    <property type="match status" value="1"/>
</dbReference>
<accession>A0A009HN89</accession>
<dbReference type="AlphaFoldDB" id="A0A009HN89"/>
<dbReference type="InterPro" id="IPR038390">
    <property type="entry name" value="Metal_Tscrpt_repr_sf"/>
</dbReference>
<protein>
    <submittedName>
        <fullName evidence="2">Transcriptional repressor rcnR</fullName>
    </submittedName>
</protein>
<dbReference type="GO" id="GO:0046872">
    <property type="term" value="F:metal ion binding"/>
    <property type="evidence" value="ECO:0007669"/>
    <property type="project" value="InterPro"/>
</dbReference>
<dbReference type="GeneID" id="92797419"/>
<evidence type="ECO:0000313" key="3">
    <source>
        <dbReference type="Proteomes" id="UP000020595"/>
    </source>
</evidence>
<dbReference type="Gene3D" id="1.20.58.1000">
    <property type="entry name" value="Metal-sensitive repressor, helix protomer"/>
    <property type="match status" value="1"/>
</dbReference>
<comment type="caution">
    <text evidence="2">The sequence shown here is derived from an EMBL/GenBank/DDBJ whole genome shotgun (WGS) entry which is preliminary data.</text>
</comment>
<dbReference type="GO" id="GO:0045892">
    <property type="term" value="P:negative regulation of DNA-templated transcription"/>
    <property type="evidence" value="ECO:0007669"/>
    <property type="project" value="UniProtKB-ARBA"/>
</dbReference>
<sequence length="89" mass="10312">MSHLHQDKKILNRIKRIQGQVTSVEKSLLTPESSCLEVLQQVAAIKGAVNGLMQQLLEQHLREHVLKGDQNFDEEEMKQYLLLLDRYSK</sequence>
<organism evidence="2 3">
    <name type="scientific">Acinetobacter baumannii (strain 1295743)</name>
    <dbReference type="NCBI Taxonomy" id="1310613"/>
    <lineage>
        <taxon>Bacteria</taxon>
        <taxon>Pseudomonadati</taxon>
        <taxon>Pseudomonadota</taxon>
        <taxon>Gammaproteobacteria</taxon>
        <taxon>Moraxellales</taxon>
        <taxon>Moraxellaceae</taxon>
        <taxon>Acinetobacter</taxon>
        <taxon>Acinetobacter calcoaceticus/baumannii complex</taxon>
    </lineage>
</organism>
<evidence type="ECO:0000256" key="1">
    <source>
        <dbReference type="ARBA" id="ARBA00005260"/>
    </source>
</evidence>
<dbReference type="RefSeq" id="WP_000018740.1">
    <property type="nucleotide sequence ID" value="NZ_JEWH01000023.1"/>
</dbReference>
<dbReference type="EMBL" id="JEWH01000023">
    <property type="protein sequence ID" value="EXB05602.1"/>
    <property type="molecule type" value="Genomic_DNA"/>
</dbReference>
<dbReference type="GO" id="GO:0003677">
    <property type="term" value="F:DNA binding"/>
    <property type="evidence" value="ECO:0007669"/>
    <property type="project" value="InterPro"/>
</dbReference>
<proteinExistence type="inferred from homology"/>
<dbReference type="InterPro" id="IPR003735">
    <property type="entry name" value="Metal_Tscrpt_repr"/>
</dbReference>
<name>A0A009HN89_ACIB9</name>
<gene>
    <name evidence="2" type="primary">rcnR</name>
    <name evidence="2" type="ORF">J512_2040</name>
</gene>
<dbReference type="Proteomes" id="UP000020595">
    <property type="component" value="Unassembled WGS sequence"/>
</dbReference>
<dbReference type="PATRIC" id="fig|1310613.3.peg.1957"/>
<dbReference type="PANTHER" id="PTHR33677:SF5">
    <property type="entry name" value="TRANSCRIPTIONAL REPRESSOR FRMR"/>
    <property type="match status" value="1"/>
</dbReference>
<reference evidence="2 3" key="1">
    <citation type="submission" date="2014-02" db="EMBL/GenBank/DDBJ databases">
        <title>Comparative genomics and transcriptomics to identify genetic mechanisms underlying the emergence of carbapenem resistant Acinetobacter baumannii (CRAb).</title>
        <authorList>
            <person name="Harris A.D."/>
            <person name="Johnson K.J."/>
            <person name="George J."/>
            <person name="Shefchek K."/>
            <person name="Daugherty S.C."/>
            <person name="Parankush S."/>
            <person name="Sadzewicz L."/>
            <person name="Tallon L."/>
            <person name="Sengamalay N."/>
            <person name="Hazen T.H."/>
            <person name="Rasko D.A."/>
        </authorList>
    </citation>
    <scope>NUCLEOTIDE SEQUENCE [LARGE SCALE GENOMIC DNA]</scope>
    <source>
        <strain evidence="2 3">1295743</strain>
    </source>
</reference>
<dbReference type="Pfam" id="PF02583">
    <property type="entry name" value="Trns_repr_metal"/>
    <property type="match status" value="1"/>
</dbReference>